<reference evidence="10 11" key="1">
    <citation type="submission" date="2017-09" db="EMBL/GenBank/DDBJ databases">
        <title>Depth-based differentiation of microbial function through sediment-hosted aquifers and enrichment of novel symbionts in the deep terrestrial subsurface.</title>
        <authorList>
            <person name="Probst A.J."/>
            <person name="Ladd B."/>
            <person name="Jarett J.K."/>
            <person name="Geller-Mcgrath D.E."/>
            <person name="Sieber C.M."/>
            <person name="Emerson J.B."/>
            <person name="Anantharaman K."/>
            <person name="Thomas B.C."/>
            <person name="Malmstrom R."/>
            <person name="Stieglmeier M."/>
            <person name="Klingl A."/>
            <person name="Woyke T."/>
            <person name="Ryan C.M."/>
            <person name="Banfield J.F."/>
        </authorList>
    </citation>
    <scope>NUCLEOTIDE SEQUENCE [LARGE SCALE GENOMIC DNA]</scope>
    <source>
        <strain evidence="10">CG23_combo_of_CG06-09_8_20_14_all_34_8</strain>
    </source>
</reference>
<feature type="domain" description="Glycosyltransferase RgtA/B/C/D-like" evidence="9">
    <location>
        <begin position="70"/>
        <end position="231"/>
    </location>
</feature>
<feature type="transmembrane region" description="Helical" evidence="8">
    <location>
        <begin position="368"/>
        <end position="387"/>
    </location>
</feature>
<comment type="subcellular location">
    <subcellularLocation>
        <location evidence="1">Cell membrane</location>
        <topology evidence="1">Multi-pass membrane protein</topology>
    </subcellularLocation>
</comment>
<accession>A0A2H0B691</accession>
<feature type="transmembrane region" description="Helical" evidence="8">
    <location>
        <begin position="173"/>
        <end position="190"/>
    </location>
</feature>
<keyword evidence="7 8" id="KW-0472">Membrane</keyword>
<keyword evidence="4" id="KW-0808">Transferase</keyword>
<feature type="transmembrane region" description="Helical" evidence="8">
    <location>
        <begin position="399"/>
        <end position="419"/>
    </location>
</feature>
<dbReference type="PANTHER" id="PTHR33908:SF11">
    <property type="entry name" value="MEMBRANE PROTEIN"/>
    <property type="match status" value="1"/>
</dbReference>
<evidence type="ECO:0000256" key="1">
    <source>
        <dbReference type="ARBA" id="ARBA00004651"/>
    </source>
</evidence>
<evidence type="ECO:0000256" key="2">
    <source>
        <dbReference type="ARBA" id="ARBA00022475"/>
    </source>
</evidence>
<feature type="transmembrane region" description="Helical" evidence="8">
    <location>
        <begin position="7"/>
        <end position="23"/>
    </location>
</feature>
<evidence type="ECO:0000313" key="11">
    <source>
        <dbReference type="Proteomes" id="UP000229459"/>
    </source>
</evidence>
<dbReference type="Proteomes" id="UP000229459">
    <property type="component" value="Unassembled WGS sequence"/>
</dbReference>
<feature type="transmembrane region" description="Helical" evidence="8">
    <location>
        <begin position="342"/>
        <end position="362"/>
    </location>
</feature>
<keyword evidence="6 8" id="KW-1133">Transmembrane helix</keyword>
<evidence type="ECO:0000256" key="7">
    <source>
        <dbReference type="ARBA" id="ARBA00023136"/>
    </source>
</evidence>
<keyword evidence="2" id="KW-1003">Cell membrane</keyword>
<gene>
    <name evidence="10" type="ORF">COX08_02535</name>
</gene>
<evidence type="ECO:0000256" key="4">
    <source>
        <dbReference type="ARBA" id="ARBA00022679"/>
    </source>
</evidence>
<dbReference type="InterPro" id="IPR038731">
    <property type="entry name" value="RgtA/B/C-like"/>
</dbReference>
<evidence type="ECO:0000256" key="6">
    <source>
        <dbReference type="ARBA" id="ARBA00022989"/>
    </source>
</evidence>
<evidence type="ECO:0000256" key="8">
    <source>
        <dbReference type="SAM" id="Phobius"/>
    </source>
</evidence>
<evidence type="ECO:0000313" key="10">
    <source>
        <dbReference type="EMBL" id="PIP53157.1"/>
    </source>
</evidence>
<feature type="transmembrane region" description="Helical" evidence="8">
    <location>
        <begin position="220"/>
        <end position="239"/>
    </location>
</feature>
<dbReference type="EMBL" id="PCSR01000059">
    <property type="protein sequence ID" value="PIP53157.1"/>
    <property type="molecule type" value="Genomic_DNA"/>
</dbReference>
<protein>
    <recommendedName>
        <fullName evidence="9">Glycosyltransferase RgtA/B/C/D-like domain-containing protein</fullName>
    </recommendedName>
</protein>
<dbReference type="GO" id="GO:0009103">
    <property type="term" value="P:lipopolysaccharide biosynthetic process"/>
    <property type="evidence" value="ECO:0007669"/>
    <property type="project" value="UniProtKB-ARBA"/>
</dbReference>
<dbReference type="GO" id="GO:0016763">
    <property type="term" value="F:pentosyltransferase activity"/>
    <property type="evidence" value="ECO:0007669"/>
    <property type="project" value="TreeGrafter"/>
</dbReference>
<sequence length="516" mass="60525">MKLQKELIFLFLIVILAGFLRLYKLDQNPPSPYWEEAAIGFDSWSILKTTKDHHGNIFPITAFQSFGDYKPSFYFYLNTISEAIFGLNTFAVRLPSALAGIGTVIAVYFLILITFREHRSVQSLALISSLLLAIVPWHILISRVGFETNVSFFLDVLGLYLFIKFLKQKSPKIYVLFLSFIFWALSIYTYHSARVFIPLLILSLIFIYREKAWQQKKQTLLSGIIFVLFLIPLIVKISSPEIRQRFNETSALATLEPVLASNAAIASDGGSRVAKLIHHRYWYYGKILVQNYLSHFDYNFLFLNGDQNYRHSIGLVGQLYWIYAPLILLGLYFYIRKKEKNLTPILTFTLLAPIPAALTTGTPHALRTLPMVLGLVVLAAYGFINIWEKIEKKKNLNKFLATFFSLILLFHLTQFWHYYWHTYRNKYAGQWQYGYQELMHYVGQVRLNYDAVLMTRDYGRPAMYYWFYNQIDPELVQKWNSIYPKIRENIYSLKIFILELIQTLWVRDYKLKLKKC</sequence>
<dbReference type="InterPro" id="IPR050297">
    <property type="entry name" value="LipidA_mod_glycosyltrf_83"/>
</dbReference>
<dbReference type="PANTHER" id="PTHR33908">
    <property type="entry name" value="MANNOSYLTRANSFERASE YKCB-RELATED"/>
    <property type="match status" value="1"/>
</dbReference>
<feature type="transmembrane region" description="Helical" evidence="8">
    <location>
        <begin position="150"/>
        <end position="166"/>
    </location>
</feature>
<feature type="transmembrane region" description="Helical" evidence="8">
    <location>
        <begin position="318"/>
        <end position="335"/>
    </location>
</feature>
<feature type="transmembrane region" description="Helical" evidence="8">
    <location>
        <begin position="196"/>
        <end position="213"/>
    </location>
</feature>
<keyword evidence="3" id="KW-0328">Glycosyltransferase</keyword>
<proteinExistence type="predicted"/>
<feature type="transmembrane region" description="Helical" evidence="8">
    <location>
        <begin position="97"/>
        <end position="115"/>
    </location>
</feature>
<keyword evidence="5 8" id="KW-0812">Transmembrane</keyword>
<evidence type="ECO:0000256" key="3">
    <source>
        <dbReference type="ARBA" id="ARBA00022676"/>
    </source>
</evidence>
<dbReference type="Pfam" id="PF13231">
    <property type="entry name" value="PMT_2"/>
    <property type="match status" value="1"/>
</dbReference>
<organism evidence="10 11">
    <name type="scientific">Candidatus Beckwithbacteria bacterium CG23_combo_of_CG06-09_8_20_14_all_34_8</name>
    <dbReference type="NCBI Taxonomy" id="1974497"/>
    <lineage>
        <taxon>Bacteria</taxon>
        <taxon>Candidatus Beckwithiibacteriota</taxon>
    </lineage>
</organism>
<evidence type="ECO:0000259" key="9">
    <source>
        <dbReference type="Pfam" id="PF13231"/>
    </source>
</evidence>
<name>A0A2H0B691_9BACT</name>
<comment type="caution">
    <text evidence="10">The sequence shown here is derived from an EMBL/GenBank/DDBJ whole genome shotgun (WGS) entry which is preliminary data.</text>
</comment>
<dbReference type="GO" id="GO:0005886">
    <property type="term" value="C:plasma membrane"/>
    <property type="evidence" value="ECO:0007669"/>
    <property type="project" value="UniProtKB-SubCell"/>
</dbReference>
<evidence type="ECO:0000256" key="5">
    <source>
        <dbReference type="ARBA" id="ARBA00022692"/>
    </source>
</evidence>
<dbReference type="AlphaFoldDB" id="A0A2H0B691"/>
<feature type="transmembrane region" description="Helical" evidence="8">
    <location>
        <begin position="124"/>
        <end position="144"/>
    </location>
</feature>